<evidence type="ECO:0000313" key="3">
    <source>
        <dbReference type="EMBL" id="KAJ8101242.1"/>
    </source>
</evidence>
<dbReference type="CDD" id="cd00160">
    <property type="entry name" value="RhoGEF"/>
    <property type="match status" value="1"/>
</dbReference>
<dbReference type="InterPro" id="IPR035899">
    <property type="entry name" value="DBL_dom_sf"/>
</dbReference>
<dbReference type="GO" id="GO:0005737">
    <property type="term" value="C:cytoplasm"/>
    <property type="evidence" value="ECO:0007669"/>
    <property type="project" value="TreeGrafter"/>
</dbReference>
<dbReference type="InterPro" id="IPR027267">
    <property type="entry name" value="AH/BAR_dom_sf"/>
</dbReference>
<proteinExistence type="predicted"/>
<dbReference type="PROSITE" id="PS50010">
    <property type="entry name" value="DH_2"/>
    <property type="match status" value="1"/>
</dbReference>
<feature type="compositionally biased region" description="Low complexity" evidence="1">
    <location>
        <begin position="42"/>
        <end position="68"/>
    </location>
</feature>
<dbReference type="Pfam" id="PF00621">
    <property type="entry name" value="RhoGEF"/>
    <property type="match status" value="1"/>
</dbReference>
<name>A0AAD7VSN4_9ASCO</name>
<dbReference type="SUPFAM" id="SSF103657">
    <property type="entry name" value="BAR/IMD domain-like"/>
    <property type="match status" value="1"/>
</dbReference>
<evidence type="ECO:0000313" key="4">
    <source>
        <dbReference type="Proteomes" id="UP001217417"/>
    </source>
</evidence>
<dbReference type="EMBL" id="JARPMG010000004">
    <property type="protein sequence ID" value="KAJ8101242.1"/>
    <property type="molecule type" value="Genomic_DNA"/>
</dbReference>
<feature type="compositionally biased region" description="Polar residues" evidence="1">
    <location>
        <begin position="499"/>
        <end position="517"/>
    </location>
</feature>
<feature type="region of interest" description="Disordered" evidence="1">
    <location>
        <begin position="160"/>
        <end position="252"/>
    </location>
</feature>
<feature type="compositionally biased region" description="Polar residues" evidence="1">
    <location>
        <begin position="32"/>
        <end position="41"/>
    </location>
</feature>
<dbReference type="GeneID" id="80882507"/>
<feature type="region of interest" description="Disordered" evidence="1">
    <location>
        <begin position="32"/>
        <end position="112"/>
    </location>
</feature>
<feature type="compositionally biased region" description="Polar residues" evidence="1">
    <location>
        <begin position="1250"/>
        <end position="1271"/>
    </location>
</feature>
<feature type="compositionally biased region" description="Low complexity" evidence="1">
    <location>
        <begin position="205"/>
        <end position="231"/>
    </location>
</feature>
<dbReference type="PANTHER" id="PTHR22834:SF20">
    <property type="entry name" value="SH3 DOMAIN-CONTAINING PROTEIN"/>
    <property type="match status" value="1"/>
</dbReference>
<feature type="region of interest" description="Disordered" evidence="1">
    <location>
        <begin position="308"/>
        <end position="371"/>
    </location>
</feature>
<reference evidence="3" key="1">
    <citation type="submission" date="2023-03" db="EMBL/GenBank/DDBJ databases">
        <title>Near-Complete genome sequence of Lipomyces tetrasporous NRRL Y-64009, an oleaginous yeast capable of growing on lignocellulosic hydrolysates.</title>
        <authorList>
            <consortium name="Lawrence Berkeley National Laboratory"/>
            <person name="Jagtap S.S."/>
            <person name="Liu J.-J."/>
            <person name="Walukiewicz H.E."/>
            <person name="Pangilinan J."/>
            <person name="Lipzen A."/>
            <person name="Ahrendt S."/>
            <person name="Koriabine M."/>
            <person name="Cobaugh K."/>
            <person name="Salamov A."/>
            <person name="Yoshinaga Y."/>
            <person name="Ng V."/>
            <person name="Daum C."/>
            <person name="Grigoriev I.V."/>
            <person name="Slininger P.J."/>
            <person name="Dien B.S."/>
            <person name="Jin Y.-S."/>
            <person name="Rao C.V."/>
        </authorList>
    </citation>
    <scope>NUCLEOTIDE SEQUENCE</scope>
    <source>
        <strain evidence="3">NRRL Y-64009</strain>
    </source>
</reference>
<feature type="compositionally biased region" description="Low complexity" evidence="1">
    <location>
        <begin position="239"/>
        <end position="252"/>
    </location>
</feature>
<feature type="compositionally biased region" description="Basic and acidic residues" evidence="1">
    <location>
        <begin position="315"/>
        <end position="337"/>
    </location>
</feature>
<dbReference type="Proteomes" id="UP001217417">
    <property type="component" value="Unassembled WGS sequence"/>
</dbReference>
<dbReference type="SUPFAM" id="SSF48065">
    <property type="entry name" value="DBL homology domain (DH-domain)"/>
    <property type="match status" value="1"/>
</dbReference>
<feature type="compositionally biased region" description="Polar residues" evidence="1">
    <location>
        <begin position="162"/>
        <end position="189"/>
    </location>
</feature>
<feature type="domain" description="DH" evidence="2">
    <location>
        <begin position="686"/>
        <end position="888"/>
    </location>
</feature>
<dbReference type="Gene3D" id="1.20.1270.60">
    <property type="entry name" value="Arfaptin homology (AH) domain/BAR domain"/>
    <property type="match status" value="1"/>
</dbReference>
<dbReference type="PANTHER" id="PTHR22834">
    <property type="entry name" value="NUCLEAR FUSION PROTEIN FUS2"/>
    <property type="match status" value="1"/>
</dbReference>
<dbReference type="InterPro" id="IPR000219">
    <property type="entry name" value="DH_dom"/>
</dbReference>
<dbReference type="InterPro" id="IPR051492">
    <property type="entry name" value="Dynamin-Rho_GEF"/>
</dbReference>
<feature type="compositionally biased region" description="Basic and acidic residues" evidence="1">
    <location>
        <begin position="884"/>
        <end position="895"/>
    </location>
</feature>
<evidence type="ECO:0000259" key="2">
    <source>
        <dbReference type="PROSITE" id="PS50010"/>
    </source>
</evidence>
<feature type="compositionally biased region" description="Low complexity" evidence="1">
    <location>
        <begin position="1235"/>
        <end position="1249"/>
    </location>
</feature>
<feature type="region of interest" description="Disordered" evidence="1">
    <location>
        <begin position="564"/>
        <end position="671"/>
    </location>
</feature>
<feature type="region of interest" description="Disordered" evidence="1">
    <location>
        <begin position="1208"/>
        <end position="1276"/>
    </location>
</feature>
<dbReference type="GO" id="GO:0032955">
    <property type="term" value="P:regulation of division septum assembly"/>
    <property type="evidence" value="ECO:0007669"/>
    <property type="project" value="TreeGrafter"/>
</dbReference>
<keyword evidence="4" id="KW-1185">Reference proteome</keyword>
<feature type="region of interest" description="Disordered" evidence="1">
    <location>
        <begin position="492"/>
        <end position="517"/>
    </location>
</feature>
<protein>
    <recommendedName>
        <fullName evidence="2">DH domain-containing protein</fullName>
    </recommendedName>
</protein>
<dbReference type="GO" id="GO:0005085">
    <property type="term" value="F:guanyl-nucleotide exchange factor activity"/>
    <property type="evidence" value="ECO:0007669"/>
    <property type="project" value="InterPro"/>
</dbReference>
<sequence length="1303" mass="142900">MMGRYLYSTLPASKKRRVRVGGPTAALNETWNSSQANTNSRLASSNSTPTTTTNGRLRLTRFSRSSSSPGAAMASYLSSAQMRPRPPPPTPAQSSDADPGRQHLRLPPIEPLPPLIIPTPFLPSSESAPPAIPARVRPPLSAVSLPDDYPETKMLVSRRHYSSGSISGQEPPSVSDSLSTGIRTGTGPSENLMGITVLTPRRPRNSSATSASPSLASNSSPSSSPLPSPSSVGEPPLTSSSPISDSSSTASGSSAGYYFYTGNTSRKHHHRRNLAVLKNSISANYTPLEVLPPRASVRRSYLNTSMESIQSIQRPLEKVSCEDPREANGIDETDLRRATTAGSSTARQSEDQEKESQSNTQSQRQVRHVKSKSIKLHLPLRHHRGKSQTNVTAIPANAVAPTVTATSTSSRPFSRLGLHLSRMSRSSPDLRSQYLNNTVLIVQREEDTIPLPDIPVRPATSGSAASTSGSSTSSATKLPILKPHRSLPRLKTFARKPGTSPTNATVGLGGTSRSVSPLQRFGMDPGISLRNNTIAVVPPLPEKFLRQTDREDVGILEEGYAAGTGDQYASASSDDSRGLHTPETPITPTSTMEPLASPLSDETVVISEKARDESQLSSPVEPVPKDDPETFYTPRSTMLLPTSRPGSAVIVSPERRASRATTPLSRATTTSTVGTITNSEMKKQWKRVRLIRELIDTEVAYLSDLRVIEKYYRASAVRQPFITKDDVLTIFANFDGILAFTHQFCISLRSAGASAMRGQENEVEDLGVLDEQESFVGETFLQAIPQLEKVYKIYCHSHEASIRRLHRLTTSNATQMSRWLDACHQASSSRTNAWNLESLLIKPVQRLMKYPLLLKSLAECTADNHPDKASLGRAALDLQGVADRTNEEKRRKDLEAAPGPADTTELRKGVTKSLVRSTERLKQTVGISEKNDVIDRSYEILVDRFRRRHMELRIVIESFNSCFQDSVSSIEKLYALACSFDEWVKLPIARLSASSSSSGAMAYRDIEPQWRAFRRAMTDMQDNDLSLFRSAFVSHVIGPLEHVLDMFDRPLKAMTKRDRKIPDYRRYLSLRERGIAPDKTVVALAESYLALNGALVKEIPKFLNLVDQMVKAVLSNWVDVQSRWYLKCARRIREYCANVRHQERVSIEDLETSFLLQFSSIDGLLKPLGICNGDLHHFLQALDADSNMQRVDPTTTLTSVSSPSLLSGAFGSRSGNSTPKLKSSEFAHYTPPLPSQSKVRSVSSSSNASQTRLPPNSVSTLHHTRPASTLRSVDAGKKRIALTSTSTASLISSTHKSRHGHNH</sequence>
<accession>A0AAD7VSN4</accession>
<comment type="caution">
    <text evidence="3">The sequence shown here is derived from an EMBL/GenBank/DDBJ whole genome shotgun (WGS) entry which is preliminary data.</text>
</comment>
<dbReference type="Gene3D" id="1.20.900.10">
    <property type="entry name" value="Dbl homology (DH) domain"/>
    <property type="match status" value="1"/>
</dbReference>
<feature type="compositionally biased region" description="Low complexity" evidence="1">
    <location>
        <begin position="659"/>
        <end position="671"/>
    </location>
</feature>
<dbReference type="SMART" id="SM00325">
    <property type="entry name" value="RhoGEF"/>
    <property type="match status" value="1"/>
</dbReference>
<evidence type="ECO:0000256" key="1">
    <source>
        <dbReference type="SAM" id="MobiDB-lite"/>
    </source>
</evidence>
<feature type="region of interest" description="Disordered" evidence="1">
    <location>
        <begin position="882"/>
        <end position="908"/>
    </location>
</feature>
<dbReference type="GO" id="GO:0031991">
    <property type="term" value="P:regulation of actomyosin contractile ring contraction"/>
    <property type="evidence" value="ECO:0007669"/>
    <property type="project" value="TreeGrafter"/>
</dbReference>
<dbReference type="RefSeq" id="XP_056044692.1">
    <property type="nucleotide sequence ID" value="XM_056187341.1"/>
</dbReference>
<organism evidence="3 4">
    <name type="scientific">Lipomyces tetrasporus</name>
    <dbReference type="NCBI Taxonomy" id="54092"/>
    <lineage>
        <taxon>Eukaryota</taxon>
        <taxon>Fungi</taxon>
        <taxon>Dikarya</taxon>
        <taxon>Ascomycota</taxon>
        <taxon>Saccharomycotina</taxon>
        <taxon>Lipomycetes</taxon>
        <taxon>Lipomycetales</taxon>
        <taxon>Lipomycetaceae</taxon>
        <taxon>Lipomyces</taxon>
    </lineage>
</organism>
<feature type="region of interest" description="Disordered" evidence="1">
    <location>
        <begin position="451"/>
        <end position="477"/>
    </location>
</feature>
<gene>
    <name evidence="3" type="ORF">POJ06DRAFT_250884</name>
</gene>
<feature type="compositionally biased region" description="Low complexity" evidence="1">
    <location>
        <begin position="459"/>
        <end position="476"/>
    </location>
</feature>